<proteinExistence type="predicted"/>
<evidence type="ECO:0000313" key="1">
    <source>
        <dbReference type="EMBL" id="HHW33506.1"/>
    </source>
</evidence>
<dbReference type="InterPro" id="IPR029063">
    <property type="entry name" value="SAM-dependent_MTases_sf"/>
</dbReference>
<dbReference type="Proteomes" id="UP000580830">
    <property type="component" value="Unassembled WGS sequence"/>
</dbReference>
<accession>A0A832PM99</accession>
<dbReference type="PANTHER" id="PTHR43861">
    <property type="entry name" value="TRANS-ACONITATE 2-METHYLTRANSFERASE-RELATED"/>
    <property type="match status" value="1"/>
</dbReference>
<dbReference type="GO" id="GO:0032259">
    <property type="term" value="P:methylation"/>
    <property type="evidence" value="ECO:0007669"/>
    <property type="project" value="UniProtKB-KW"/>
</dbReference>
<organism evidence="1 2">
    <name type="scientific">Paracoccus solventivorans</name>
    <dbReference type="NCBI Taxonomy" id="53463"/>
    <lineage>
        <taxon>Bacteria</taxon>
        <taxon>Pseudomonadati</taxon>
        <taxon>Pseudomonadota</taxon>
        <taxon>Alphaproteobacteria</taxon>
        <taxon>Rhodobacterales</taxon>
        <taxon>Paracoccaceae</taxon>
        <taxon>Paracoccus</taxon>
    </lineage>
</organism>
<dbReference type="AlphaFoldDB" id="A0A832PM99"/>
<reference evidence="1 2" key="1">
    <citation type="journal article" date="2020" name="Biotechnol. Biofuels">
        <title>New insights from the biogas microbiome by comprehensive genome-resolved metagenomics of nearly 1600 species originating from multiple anaerobic digesters.</title>
        <authorList>
            <person name="Campanaro S."/>
            <person name="Treu L."/>
            <person name="Rodriguez-R L.M."/>
            <person name="Kovalovszki A."/>
            <person name="Ziels R.M."/>
            <person name="Maus I."/>
            <person name="Zhu X."/>
            <person name="Kougias P.G."/>
            <person name="Basile A."/>
            <person name="Luo G."/>
            <person name="Schluter A."/>
            <person name="Konstantinidis K.T."/>
            <person name="Angelidaki I."/>
        </authorList>
    </citation>
    <scope>NUCLEOTIDE SEQUENCE [LARGE SCALE GENOMIC DNA]</scope>
    <source>
        <strain evidence="1">AS04akNAM_125</strain>
    </source>
</reference>
<dbReference type="CDD" id="cd02440">
    <property type="entry name" value="AdoMet_MTases"/>
    <property type="match status" value="1"/>
</dbReference>
<dbReference type="Pfam" id="PF13489">
    <property type="entry name" value="Methyltransf_23"/>
    <property type="match status" value="1"/>
</dbReference>
<dbReference type="RefSeq" id="WP_303729592.1">
    <property type="nucleotide sequence ID" value="NZ_DULP01000079.1"/>
</dbReference>
<dbReference type="GO" id="GO:0008168">
    <property type="term" value="F:methyltransferase activity"/>
    <property type="evidence" value="ECO:0007669"/>
    <property type="project" value="UniProtKB-KW"/>
</dbReference>
<sequence>MRDQLTTSWTETDFADGPIASLSSEPASNSMAQGEIIAGGNRNYLMICNKADFVKHYDDLIRGREFVEYESYYENSVTRFWKAFDHIQRLDLPPSARVLDIGGGIMGVLLARIHGMKVTVGDVNRRAAEDINGFGIPFVELNLMSDTQLPQEQFDLVILQEVIGHIPQPPYIVFDRIQGFLKSGGILFLTTPNGSRFRNVLYLLAGKQVLDHFRYPEGTESLGAQHEYTLGQMTWQFERAGMQILFAKQYTCGWAGATLWAWLAHRLVAPAALIPHLRNGLMLAARKPAD</sequence>
<comment type="caution">
    <text evidence="1">The sequence shown here is derived from an EMBL/GenBank/DDBJ whole genome shotgun (WGS) entry which is preliminary data.</text>
</comment>
<dbReference type="SUPFAM" id="SSF53335">
    <property type="entry name" value="S-adenosyl-L-methionine-dependent methyltransferases"/>
    <property type="match status" value="1"/>
</dbReference>
<evidence type="ECO:0000313" key="2">
    <source>
        <dbReference type="Proteomes" id="UP000580830"/>
    </source>
</evidence>
<keyword evidence="1" id="KW-0489">Methyltransferase</keyword>
<dbReference type="Gene3D" id="3.40.50.150">
    <property type="entry name" value="Vaccinia Virus protein VP39"/>
    <property type="match status" value="1"/>
</dbReference>
<name>A0A832PM99_9RHOB</name>
<keyword evidence="1" id="KW-0808">Transferase</keyword>
<dbReference type="EMBL" id="DULP01000079">
    <property type="protein sequence ID" value="HHW33506.1"/>
    <property type="molecule type" value="Genomic_DNA"/>
</dbReference>
<gene>
    <name evidence="1" type="ORF">GXX24_05115</name>
</gene>
<protein>
    <submittedName>
        <fullName evidence="1">Class I SAM-dependent methyltransferase</fullName>
    </submittedName>
</protein>